<evidence type="ECO:0000256" key="3">
    <source>
        <dbReference type="ARBA" id="ARBA00022448"/>
    </source>
</evidence>
<dbReference type="InterPro" id="IPR051829">
    <property type="entry name" value="Multiheme_Cytochr_ET"/>
</dbReference>
<dbReference type="KEGG" id="hdh:G5B40_04620"/>
<feature type="domain" description="FHA" evidence="10">
    <location>
        <begin position="29"/>
        <end position="77"/>
    </location>
</feature>
<evidence type="ECO:0000256" key="9">
    <source>
        <dbReference type="SAM" id="Phobius"/>
    </source>
</evidence>
<evidence type="ECO:0000256" key="2">
    <source>
        <dbReference type="ARBA" id="ARBA00004196"/>
    </source>
</evidence>
<dbReference type="PANTHER" id="PTHR35038">
    <property type="entry name" value="DISSIMILATORY SULFITE REDUCTASE SIRA"/>
    <property type="match status" value="1"/>
</dbReference>
<dbReference type="AlphaFoldDB" id="A0A7L5BYV5"/>
<dbReference type="Pfam" id="PF14522">
    <property type="entry name" value="Cytochrome_C7"/>
    <property type="match status" value="1"/>
</dbReference>
<dbReference type="InterPro" id="IPR000253">
    <property type="entry name" value="FHA_dom"/>
</dbReference>
<evidence type="ECO:0000256" key="8">
    <source>
        <dbReference type="ARBA" id="ARBA00023004"/>
    </source>
</evidence>
<evidence type="ECO:0000256" key="1">
    <source>
        <dbReference type="ARBA" id="ARBA00001926"/>
    </source>
</evidence>
<dbReference type="SUPFAM" id="SSF48695">
    <property type="entry name" value="Multiheme cytochromes"/>
    <property type="match status" value="2"/>
</dbReference>
<keyword evidence="8" id="KW-0408">Iron</keyword>
<evidence type="ECO:0000256" key="6">
    <source>
        <dbReference type="ARBA" id="ARBA00022729"/>
    </source>
</evidence>
<keyword evidence="7" id="KW-0249">Electron transport</keyword>
<dbReference type="Proteomes" id="UP000503336">
    <property type="component" value="Chromosome"/>
</dbReference>
<protein>
    <recommendedName>
        <fullName evidence="10">FHA domain-containing protein</fullName>
    </recommendedName>
</protein>
<keyword evidence="6" id="KW-0732">Signal</keyword>
<dbReference type="GO" id="GO:0046872">
    <property type="term" value="F:metal ion binding"/>
    <property type="evidence" value="ECO:0007669"/>
    <property type="project" value="UniProtKB-KW"/>
</dbReference>
<keyword evidence="9" id="KW-0472">Membrane</keyword>
<reference evidence="11 12" key="1">
    <citation type="submission" date="2020-02" db="EMBL/GenBank/DDBJ databases">
        <title>complete genome sequence of Rhodobacteraceae bacterium.</title>
        <authorList>
            <person name="Park J."/>
            <person name="Kim Y.-S."/>
            <person name="Kim K.-H."/>
        </authorList>
    </citation>
    <scope>NUCLEOTIDE SEQUENCE [LARGE SCALE GENOMIC DNA]</scope>
    <source>
        <strain evidence="11 12">RR4-56</strain>
    </source>
</reference>
<evidence type="ECO:0000256" key="5">
    <source>
        <dbReference type="ARBA" id="ARBA00022723"/>
    </source>
</evidence>
<evidence type="ECO:0000256" key="7">
    <source>
        <dbReference type="ARBA" id="ARBA00022982"/>
    </source>
</evidence>
<dbReference type="InterPro" id="IPR029467">
    <property type="entry name" value="Cyt_c7-like"/>
</dbReference>
<comment type="cofactor">
    <cofactor evidence="1">
        <name>heme c</name>
        <dbReference type="ChEBI" id="CHEBI:61717"/>
    </cofactor>
</comment>
<sequence length="627" mass="67845">MRLALVTLKRRPDSDDVSRRETLLNGEEFRVGRGSDMDVNLPDVDVAYHHATLRAGPDGLILEGVGGSLLEVDRKKVESVALRPGVTCRIGAFEIGCEDASDHADHAITLQKGEAPPPARRSPQRIVETLPSRRRLSWILAVAVLLLFVAWPLSTILLRDAPDPNAIIVNAMTPPEPASARPGAAQTLVALGTSLVEGTPPPAAPKFTPMETSWLSGPMSNVHAGLAEDCGACHQRPFEMTTNTACLACHAETADHFDVAQHAAAAGDPRLARCAACHKEHVGGESPIEEASAVCTDCHADLKSVASTTTLLDVSDFALEHPQFRPTLVTGVATNEAGALVPTVERSSLDPKYPLTEESGLKFPHDVHLNKEGVRGLGRASDRTWDLNCQSCHQPQADGALMRPIQMERDCGYCHELVFQPENIETLRELPHARPTEVQEIVHDYYYARVLEGGVTVPGAPEAARRRPGTPLGVAGRAEGLDWADAQAELELKRIMEVSLCGDCHVAEASAEPDARGRTTWKVQGALLQRKWMPKSFFNHKPHFAMDCVSCHEATTSKAATDVLMPPIEDCRGCHKGENAGASASSECLACHEFHIEDYGPMSPPHGAAMVERRNIAERTEVVRATE</sequence>
<dbReference type="CDD" id="cd08168">
    <property type="entry name" value="Cytochrom_C3"/>
    <property type="match status" value="2"/>
</dbReference>
<keyword evidence="5" id="KW-0479">Metal-binding</keyword>
<name>A0A7L5BYV5_9RHOB</name>
<evidence type="ECO:0000313" key="12">
    <source>
        <dbReference type="Proteomes" id="UP000503336"/>
    </source>
</evidence>
<comment type="subcellular location">
    <subcellularLocation>
        <location evidence="2">Cell envelope</location>
    </subcellularLocation>
</comment>
<keyword evidence="12" id="KW-1185">Reference proteome</keyword>
<evidence type="ECO:0000259" key="10">
    <source>
        <dbReference type="PROSITE" id="PS50006"/>
    </source>
</evidence>
<dbReference type="RefSeq" id="WP_165095627.1">
    <property type="nucleotide sequence ID" value="NZ_CP049056.1"/>
</dbReference>
<accession>A0A7L5BYV5</accession>
<dbReference type="SUPFAM" id="SSF49879">
    <property type="entry name" value="SMAD/FHA domain"/>
    <property type="match status" value="1"/>
</dbReference>
<keyword evidence="9" id="KW-1133">Transmembrane helix</keyword>
<dbReference type="EMBL" id="CP049056">
    <property type="protein sequence ID" value="QIE54789.1"/>
    <property type="molecule type" value="Genomic_DNA"/>
</dbReference>
<dbReference type="InterPro" id="IPR012286">
    <property type="entry name" value="Tetrahaem_cytochrome"/>
</dbReference>
<dbReference type="GO" id="GO:0030313">
    <property type="term" value="C:cell envelope"/>
    <property type="evidence" value="ECO:0007669"/>
    <property type="project" value="UniProtKB-SubCell"/>
</dbReference>
<keyword evidence="4" id="KW-0349">Heme</keyword>
<dbReference type="Gene3D" id="3.90.10.10">
    <property type="entry name" value="Cytochrome C3"/>
    <property type="match status" value="2"/>
</dbReference>
<organism evidence="11 12">
    <name type="scientific">Pikeienuella piscinae</name>
    <dbReference type="NCBI Taxonomy" id="2748098"/>
    <lineage>
        <taxon>Bacteria</taxon>
        <taxon>Pseudomonadati</taxon>
        <taxon>Pseudomonadota</taxon>
        <taxon>Alphaproteobacteria</taxon>
        <taxon>Rhodobacterales</taxon>
        <taxon>Paracoccaceae</taxon>
        <taxon>Pikeienuella</taxon>
    </lineage>
</organism>
<dbReference type="PROSITE" id="PS50006">
    <property type="entry name" value="FHA_DOMAIN"/>
    <property type="match status" value="1"/>
</dbReference>
<keyword evidence="3" id="KW-0813">Transport</keyword>
<gene>
    <name evidence="11" type="ORF">G5B40_04620</name>
</gene>
<keyword evidence="9" id="KW-0812">Transmembrane</keyword>
<proteinExistence type="predicted"/>
<dbReference type="InterPro" id="IPR008984">
    <property type="entry name" value="SMAD_FHA_dom_sf"/>
</dbReference>
<evidence type="ECO:0000256" key="4">
    <source>
        <dbReference type="ARBA" id="ARBA00022617"/>
    </source>
</evidence>
<dbReference type="Gene3D" id="2.60.200.20">
    <property type="match status" value="1"/>
</dbReference>
<dbReference type="InterPro" id="IPR036280">
    <property type="entry name" value="Multihaem_cyt_sf"/>
</dbReference>
<feature type="transmembrane region" description="Helical" evidence="9">
    <location>
        <begin position="138"/>
        <end position="158"/>
    </location>
</feature>
<evidence type="ECO:0000313" key="11">
    <source>
        <dbReference type="EMBL" id="QIE54789.1"/>
    </source>
</evidence>
<dbReference type="Pfam" id="PF14537">
    <property type="entry name" value="Cytochrom_c3_2"/>
    <property type="match status" value="1"/>
</dbReference>